<feature type="region of interest" description="Disordered" evidence="1">
    <location>
        <begin position="153"/>
        <end position="186"/>
    </location>
</feature>
<proteinExistence type="predicted"/>
<evidence type="ECO:0000256" key="1">
    <source>
        <dbReference type="SAM" id="MobiDB-lite"/>
    </source>
</evidence>
<accession>A0A346QVU3</accession>
<sequence>MSTLSWIILLNTCVVSFLQSLHDIDTMSQQQAAAVSLEETRKYVVESDKVISEDITFEDIDSIYDAETQLDKAYDNVKWEDKYKELLDQYNKDKEKWEKKYTELMNQNTVDEDKWTTEKNMHEEVIEVLNQKVTDLNTQLNEINNKYETLQSEHNTLKQMTSPPPTKRRRKHDSTTSSEDEEEEEENLHEKIKQLEQELEHFRSTPCEQCVKNKETITQLVKNYNTARDCAAHYKNKCQKMADEMKVTDQMWCSTVHRLTQNCRCQKVPYKR</sequence>
<protein>
    <submittedName>
        <fullName evidence="2">ORF024</fullName>
    </submittedName>
</protein>
<evidence type="ECO:0000313" key="2">
    <source>
        <dbReference type="EMBL" id="AXS01043.1"/>
    </source>
</evidence>
<reference evidence="2" key="1">
    <citation type="journal article" date="2018" name="PLoS ONE">
        <title>Genomic analysis of an Argentinean isolate of Spodoptera frugiperda granulovirus reveals that various baculoviruses code for Lef-7 proteins with three F-box domains.</title>
        <authorList>
            <person name="Ferrelli M.L."/>
            <person name="Pidre M.L."/>
            <person name="Ghiringhelli P.D."/>
            <person name="Torres S."/>
            <person name="Fabre M.L."/>
            <person name="Masson T."/>
            <person name="Cedola M.T."/>
            <person name="Sciocco-Cap A."/>
            <person name="Romanowski V."/>
        </authorList>
    </citation>
    <scope>NUCLEOTIDE SEQUENCE</scope>
    <source>
        <strain evidence="2">ARG</strain>
    </source>
</reference>
<organism evidence="2">
    <name type="scientific">Spodoptera frugiperda granulovirus</name>
    <dbReference type="NCBI Taxonomy" id="307454"/>
    <lineage>
        <taxon>Viruses</taxon>
        <taxon>Viruses incertae sedis</taxon>
        <taxon>Naldaviricetes</taxon>
        <taxon>Lefavirales</taxon>
        <taxon>Baculoviridae</taxon>
        <taxon>Betabaculovirus</taxon>
        <taxon>Betabaculovirus spofrugiperdae</taxon>
    </lineage>
</organism>
<dbReference type="EMBL" id="MH170055">
    <property type="protein sequence ID" value="AXS01043.1"/>
    <property type="molecule type" value="Genomic_DNA"/>
</dbReference>
<name>A0A346QVU3_9BBAC</name>